<reference evidence="1 2" key="1">
    <citation type="journal article" date="2018" name="Science">
        <title>The opium poppy genome and morphinan production.</title>
        <authorList>
            <person name="Guo L."/>
            <person name="Winzer T."/>
            <person name="Yang X."/>
            <person name="Li Y."/>
            <person name="Ning Z."/>
            <person name="He Z."/>
            <person name="Teodor R."/>
            <person name="Lu Y."/>
            <person name="Bowser T.A."/>
            <person name="Graham I.A."/>
            <person name="Ye K."/>
        </authorList>
    </citation>
    <scope>NUCLEOTIDE SEQUENCE [LARGE SCALE GENOMIC DNA]</scope>
    <source>
        <strain evidence="2">cv. HN1</strain>
        <tissue evidence="1">Leaves</tissue>
    </source>
</reference>
<accession>A0A4Y7I6Z2</accession>
<dbReference type="EMBL" id="CM010715">
    <property type="protein sequence ID" value="RZC43600.1"/>
    <property type="molecule type" value="Genomic_DNA"/>
</dbReference>
<dbReference type="AlphaFoldDB" id="A0A4Y7I6Z2"/>
<protein>
    <submittedName>
        <fullName evidence="1">Uncharacterized protein</fullName>
    </submittedName>
</protein>
<gene>
    <name evidence="1" type="ORF">C5167_036551</name>
</gene>
<name>A0A4Y7I6Z2_PAPSO</name>
<keyword evidence="2" id="KW-1185">Reference proteome</keyword>
<organism evidence="1 2">
    <name type="scientific">Papaver somniferum</name>
    <name type="common">Opium poppy</name>
    <dbReference type="NCBI Taxonomy" id="3469"/>
    <lineage>
        <taxon>Eukaryota</taxon>
        <taxon>Viridiplantae</taxon>
        <taxon>Streptophyta</taxon>
        <taxon>Embryophyta</taxon>
        <taxon>Tracheophyta</taxon>
        <taxon>Spermatophyta</taxon>
        <taxon>Magnoliopsida</taxon>
        <taxon>Ranunculales</taxon>
        <taxon>Papaveraceae</taxon>
        <taxon>Papaveroideae</taxon>
        <taxon>Papaver</taxon>
    </lineage>
</organism>
<proteinExistence type="predicted"/>
<dbReference type="Gramene" id="RZC43600">
    <property type="protein sequence ID" value="RZC43600"/>
    <property type="gene ID" value="C5167_036551"/>
</dbReference>
<dbReference type="Proteomes" id="UP000316621">
    <property type="component" value="Chromosome 1"/>
</dbReference>
<evidence type="ECO:0000313" key="1">
    <source>
        <dbReference type="EMBL" id="RZC43600.1"/>
    </source>
</evidence>
<evidence type="ECO:0000313" key="2">
    <source>
        <dbReference type="Proteomes" id="UP000316621"/>
    </source>
</evidence>
<sequence length="66" mass="7708">MTMVMKFTLSRVILNNGFTYSLYKILKMGFVYPWIRVLSMLQEIYQEKSLVISQKVDSFTFEAATG</sequence>